<feature type="domain" description="DNA helicase Pif1-like DEAD-box helicase" evidence="2">
    <location>
        <begin position="59"/>
        <end position="180"/>
    </location>
</feature>
<reference evidence="3 4" key="1">
    <citation type="submission" date="2016-07" db="EMBL/GenBank/DDBJ databases">
        <title>Draft genome of the white-rot fungus Obba rivulosa 3A-2.</title>
        <authorList>
            <consortium name="DOE Joint Genome Institute"/>
            <person name="Miettinen O."/>
            <person name="Riley R."/>
            <person name="Acob R."/>
            <person name="Barry K."/>
            <person name="Cullen D."/>
            <person name="De Vries R."/>
            <person name="Hainaut M."/>
            <person name="Hatakka A."/>
            <person name="Henrissat B."/>
            <person name="Hilden K."/>
            <person name="Kuo R."/>
            <person name="Labutti K."/>
            <person name="Lipzen A."/>
            <person name="Makela M.R."/>
            <person name="Sandor L."/>
            <person name="Spatafora J.W."/>
            <person name="Grigoriev I.V."/>
            <person name="Hibbett D.S."/>
        </authorList>
    </citation>
    <scope>NUCLEOTIDE SEQUENCE [LARGE SCALE GENOMIC DNA]</scope>
    <source>
        <strain evidence="3 4">3A-2</strain>
    </source>
</reference>
<dbReference type="GO" id="GO:0016787">
    <property type="term" value="F:hydrolase activity"/>
    <property type="evidence" value="ECO:0007669"/>
    <property type="project" value="UniProtKB-KW"/>
</dbReference>
<keyword evidence="1" id="KW-0347">Helicase</keyword>
<gene>
    <name evidence="3" type="ORF">OBBRIDRAFT_67058</name>
</gene>
<dbReference type="GO" id="GO:0006281">
    <property type="term" value="P:DNA repair"/>
    <property type="evidence" value="ECO:0007669"/>
    <property type="project" value="UniProtKB-KW"/>
</dbReference>
<dbReference type="Pfam" id="PF05970">
    <property type="entry name" value="PIF1"/>
    <property type="match status" value="1"/>
</dbReference>
<dbReference type="EMBL" id="KV722445">
    <property type="protein sequence ID" value="OCH88720.1"/>
    <property type="molecule type" value="Genomic_DNA"/>
</dbReference>
<keyword evidence="1" id="KW-0227">DNA damage</keyword>
<organism evidence="3 4">
    <name type="scientific">Obba rivulosa</name>
    <dbReference type="NCBI Taxonomy" id="1052685"/>
    <lineage>
        <taxon>Eukaryota</taxon>
        <taxon>Fungi</taxon>
        <taxon>Dikarya</taxon>
        <taxon>Basidiomycota</taxon>
        <taxon>Agaricomycotina</taxon>
        <taxon>Agaricomycetes</taxon>
        <taxon>Polyporales</taxon>
        <taxon>Gelatoporiaceae</taxon>
        <taxon>Obba</taxon>
    </lineage>
</organism>
<evidence type="ECO:0000259" key="2">
    <source>
        <dbReference type="Pfam" id="PF05970"/>
    </source>
</evidence>
<dbReference type="InterPro" id="IPR027417">
    <property type="entry name" value="P-loop_NTPase"/>
</dbReference>
<keyword evidence="1" id="KW-0234">DNA repair</keyword>
<keyword evidence="1" id="KW-0233">DNA recombination</keyword>
<comment type="catalytic activity">
    <reaction evidence="1">
        <text>ATP + H2O = ADP + phosphate + H(+)</text>
        <dbReference type="Rhea" id="RHEA:13065"/>
        <dbReference type="ChEBI" id="CHEBI:15377"/>
        <dbReference type="ChEBI" id="CHEBI:15378"/>
        <dbReference type="ChEBI" id="CHEBI:30616"/>
        <dbReference type="ChEBI" id="CHEBI:43474"/>
        <dbReference type="ChEBI" id="CHEBI:456216"/>
        <dbReference type="EC" id="5.6.2.3"/>
    </reaction>
</comment>
<dbReference type="GO" id="GO:0043139">
    <property type="term" value="F:5'-3' DNA helicase activity"/>
    <property type="evidence" value="ECO:0007669"/>
    <property type="project" value="UniProtKB-EC"/>
</dbReference>
<dbReference type="InterPro" id="IPR051055">
    <property type="entry name" value="PIF1_helicase"/>
</dbReference>
<accession>A0A8E2DHY2</accession>
<dbReference type="PANTHER" id="PTHR47642">
    <property type="entry name" value="ATP-DEPENDENT DNA HELICASE"/>
    <property type="match status" value="1"/>
</dbReference>
<keyword evidence="1" id="KW-0067">ATP-binding</keyword>
<dbReference type="Proteomes" id="UP000250043">
    <property type="component" value="Unassembled WGS sequence"/>
</dbReference>
<dbReference type="EC" id="5.6.2.3" evidence="1"/>
<dbReference type="PANTHER" id="PTHR47642:SF5">
    <property type="entry name" value="ATP-DEPENDENT DNA HELICASE"/>
    <property type="match status" value="1"/>
</dbReference>
<dbReference type="InterPro" id="IPR010285">
    <property type="entry name" value="DNA_helicase_pif1-like_DEAD"/>
</dbReference>
<dbReference type="GO" id="GO:0006310">
    <property type="term" value="P:DNA recombination"/>
    <property type="evidence" value="ECO:0007669"/>
    <property type="project" value="UniProtKB-KW"/>
</dbReference>
<evidence type="ECO:0000256" key="1">
    <source>
        <dbReference type="RuleBase" id="RU363044"/>
    </source>
</evidence>
<comment type="similarity">
    <text evidence="1">Belongs to the helicase family.</text>
</comment>
<dbReference type="Gene3D" id="3.40.50.300">
    <property type="entry name" value="P-loop containing nucleotide triphosphate hydrolases"/>
    <property type="match status" value="1"/>
</dbReference>
<keyword evidence="1" id="KW-0378">Hydrolase</keyword>
<dbReference type="OrthoDB" id="432234at2759"/>
<proteinExistence type="inferred from homology"/>
<name>A0A8E2DHY2_9APHY</name>
<keyword evidence="4" id="KW-1185">Reference proteome</keyword>
<protein>
    <recommendedName>
        <fullName evidence="1">ATP-dependent DNA helicase</fullName>
        <ecNumber evidence="1">5.6.2.3</ecNumber>
    </recommendedName>
</protein>
<dbReference type="SUPFAM" id="SSF52540">
    <property type="entry name" value="P-loop containing nucleoside triphosphate hydrolases"/>
    <property type="match status" value="1"/>
</dbReference>
<dbReference type="GO" id="GO:0005524">
    <property type="term" value="F:ATP binding"/>
    <property type="evidence" value="ECO:0007669"/>
    <property type="project" value="UniProtKB-KW"/>
</dbReference>
<evidence type="ECO:0000313" key="3">
    <source>
        <dbReference type="EMBL" id="OCH88720.1"/>
    </source>
</evidence>
<evidence type="ECO:0000313" key="4">
    <source>
        <dbReference type="Proteomes" id="UP000250043"/>
    </source>
</evidence>
<sequence>MVTIRNHVHGPLKNGTQLFLCIATRKSTINTCLSYFCTQLFSCPPRESAFGAPPQPTLQVSQEQNDVLQMVREGRNVFITGSAGTGKSVLLREIIKERGGLGTRKLAVTASTGLAAHNIGGVTLRSWAGIGLGVGTVNRLMSNMIKHKEGSMQTWRLVETLIIDEVSMVDAELFDKLVGSMCHDEH</sequence>
<dbReference type="GO" id="GO:0000723">
    <property type="term" value="P:telomere maintenance"/>
    <property type="evidence" value="ECO:0007669"/>
    <property type="project" value="InterPro"/>
</dbReference>
<comment type="cofactor">
    <cofactor evidence="1">
        <name>Mg(2+)</name>
        <dbReference type="ChEBI" id="CHEBI:18420"/>
    </cofactor>
</comment>
<dbReference type="AlphaFoldDB" id="A0A8E2DHY2"/>
<keyword evidence="1" id="KW-0547">Nucleotide-binding</keyword>